<dbReference type="Proteomes" id="UP000189513">
    <property type="component" value="Unassembled WGS sequence"/>
</dbReference>
<reference evidence="19" key="2">
    <citation type="journal article" date="2017" name="Genome Announc.">
        <title>Genome sequences of Cyberlindnera fabianii 65, Pichia kudriavzevii 129, and Saccharomyces cerevisiae 131 isolated from fermented masau fruits in Zimbabwe.</title>
        <authorList>
            <person name="van Rijswijck I.M.H."/>
            <person name="Derks M.F.L."/>
            <person name="Abee T."/>
            <person name="de Ridder D."/>
            <person name="Smid E.J."/>
        </authorList>
    </citation>
    <scope>NUCLEOTIDE SEQUENCE [LARGE SCALE GENOMIC DNA]</scope>
    <source>
        <strain evidence="19">65</strain>
    </source>
</reference>
<keyword evidence="8" id="KW-0479">Metal-binding</keyword>
<evidence type="ECO:0000256" key="11">
    <source>
        <dbReference type="ARBA" id="ARBA00022946"/>
    </source>
</evidence>
<dbReference type="InterPro" id="IPR013578">
    <property type="entry name" value="Peptidase_M16C_assoc"/>
</dbReference>
<evidence type="ECO:0000259" key="16">
    <source>
        <dbReference type="SMART" id="SM01264"/>
    </source>
</evidence>
<dbReference type="Pfam" id="PF05193">
    <property type="entry name" value="Peptidase_M16_C"/>
    <property type="match status" value="1"/>
</dbReference>
<evidence type="ECO:0000256" key="14">
    <source>
        <dbReference type="ARBA" id="ARBA00034552"/>
    </source>
</evidence>
<reference evidence="17" key="1">
    <citation type="journal article" date="2014" name="Genome Announc.">
        <title>Genome sequence of the yeast Cyberlindnera fabianii (Hansenula fabianii).</title>
        <authorList>
            <person name="Freel K.C."/>
            <person name="Sarilar V."/>
            <person name="Neuveglise C."/>
            <person name="Devillers H."/>
            <person name="Friedrich A."/>
            <person name="Schacherer J."/>
        </authorList>
    </citation>
    <scope>NUCLEOTIDE SEQUENCE</scope>
    <source>
        <strain evidence="17">YJS4271</strain>
    </source>
</reference>
<dbReference type="InterPro" id="IPR011249">
    <property type="entry name" value="Metalloenz_LuxS/M16"/>
</dbReference>
<evidence type="ECO:0000256" key="3">
    <source>
        <dbReference type="ARBA" id="ARBA00004569"/>
    </source>
</evidence>
<evidence type="ECO:0000256" key="1">
    <source>
        <dbReference type="ARBA" id="ARBA00001947"/>
    </source>
</evidence>
<dbReference type="Pfam" id="PF08367">
    <property type="entry name" value="M16C_assoc"/>
    <property type="match status" value="1"/>
</dbReference>
<dbReference type="SUPFAM" id="SSF63411">
    <property type="entry name" value="LuxS/MPP-like metallohydrolase"/>
    <property type="match status" value="4"/>
</dbReference>
<dbReference type="Pfam" id="PF22516">
    <property type="entry name" value="PreP_C"/>
    <property type="match status" value="1"/>
</dbReference>
<feature type="domain" description="Peptidase M16C associated" evidence="16">
    <location>
        <begin position="482"/>
        <end position="727"/>
    </location>
</feature>
<keyword evidence="12" id="KW-0482">Metalloprotease</keyword>
<evidence type="ECO:0000256" key="13">
    <source>
        <dbReference type="ARBA" id="ARBA00023128"/>
    </source>
</evidence>
<dbReference type="SMART" id="SM01264">
    <property type="entry name" value="M16C_associated"/>
    <property type="match status" value="1"/>
</dbReference>
<protein>
    <recommendedName>
        <fullName evidence="6">Presequence protease, mitochondrial</fullName>
    </recommendedName>
    <alternativeName>
        <fullName evidence="14">Pitrilysin metalloproteinase</fullName>
    </alternativeName>
</protein>
<evidence type="ECO:0000256" key="12">
    <source>
        <dbReference type="ARBA" id="ARBA00023049"/>
    </source>
</evidence>
<keyword evidence="19" id="KW-1185">Reference proteome</keyword>
<evidence type="ECO:0000256" key="8">
    <source>
        <dbReference type="ARBA" id="ARBA00022723"/>
    </source>
</evidence>
<dbReference type="EMBL" id="MPUK01000010">
    <property type="protein sequence ID" value="ONH65630.1"/>
    <property type="molecule type" value="Genomic_DNA"/>
</dbReference>
<evidence type="ECO:0000256" key="4">
    <source>
        <dbReference type="ARBA" id="ARBA00007575"/>
    </source>
</evidence>
<dbReference type="VEuPathDB" id="FungiDB:BON22_4474"/>
<reference evidence="18" key="3">
    <citation type="submission" date="2017-01" db="EMBL/GenBank/DDBJ databases">
        <authorList>
            <person name="Mah S.A."/>
            <person name="Swanson W.J."/>
            <person name="Moy G.W."/>
            <person name="Vacquier V.D."/>
        </authorList>
    </citation>
    <scope>NUCLEOTIDE SEQUENCE [LARGE SCALE GENOMIC DNA]</scope>
    <source>
        <strain evidence="18">65</strain>
    </source>
</reference>
<evidence type="ECO:0000313" key="18">
    <source>
        <dbReference type="EMBL" id="ONH65630.1"/>
    </source>
</evidence>
<evidence type="ECO:0000256" key="6">
    <source>
        <dbReference type="ARBA" id="ARBA00020167"/>
    </source>
</evidence>
<evidence type="ECO:0000256" key="9">
    <source>
        <dbReference type="ARBA" id="ARBA00022801"/>
    </source>
</evidence>
<dbReference type="InterPro" id="IPR007863">
    <property type="entry name" value="Peptidase_M16_C"/>
</dbReference>
<dbReference type="STRING" id="36022.A0A061AVN2"/>
<evidence type="ECO:0000256" key="5">
    <source>
        <dbReference type="ARBA" id="ARBA00011853"/>
    </source>
</evidence>
<keyword evidence="13" id="KW-0496">Mitochondrion</keyword>
<dbReference type="FunFam" id="3.30.830.10:FF:000011">
    <property type="entry name" value="Presequence protease, mitochondrial"/>
    <property type="match status" value="1"/>
</dbReference>
<keyword evidence="10" id="KW-0862">Zinc</keyword>
<evidence type="ECO:0000256" key="10">
    <source>
        <dbReference type="ARBA" id="ARBA00022833"/>
    </source>
</evidence>
<dbReference type="Gene3D" id="3.30.830.10">
    <property type="entry name" value="Metalloenzyme, LuxS/M16 peptidase-like"/>
    <property type="match status" value="4"/>
</dbReference>
<comment type="function">
    <text evidence="15">Degrades mitochondrial transit peptides after their cleavage in the intermembrane space or in the matrix, and presequence peptides; clearance of these peptides is required to keep the presequence processing machinery running. Preferentially cleaves the N-terminal side of paired basic amino acid residues. Also degrades other unstructured peptides. May function as an ATP-dependent peptidase as opposed to a metalloendopeptidase.</text>
</comment>
<comment type="subcellular location">
    <subcellularLocation>
        <location evidence="3">Mitochondrion intermembrane space</location>
    </subcellularLocation>
    <subcellularLocation>
        <location evidence="2">Mitochondrion matrix</location>
    </subcellularLocation>
</comment>
<dbReference type="PANTHER" id="PTHR43016:SF13">
    <property type="entry name" value="PRESEQUENCE PROTEASE, MITOCHONDRIAL"/>
    <property type="match status" value="1"/>
</dbReference>
<dbReference type="OrthoDB" id="10250783at2759"/>
<comment type="cofactor">
    <cofactor evidence="1">
        <name>Zn(2+)</name>
        <dbReference type="ChEBI" id="CHEBI:29105"/>
    </cofactor>
</comment>
<dbReference type="AlphaFoldDB" id="A0A061AVN2"/>
<evidence type="ECO:0000313" key="19">
    <source>
        <dbReference type="Proteomes" id="UP000189513"/>
    </source>
</evidence>
<name>A0A061AVN2_CYBFA</name>
<evidence type="ECO:0000256" key="2">
    <source>
        <dbReference type="ARBA" id="ARBA00004305"/>
    </source>
</evidence>
<dbReference type="EMBL" id="LK052888">
    <property type="protein sequence ID" value="CDR39421.1"/>
    <property type="molecule type" value="Genomic_DNA"/>
</dbReference>
<dbReference type="FunFam" id="3.30.830.10:FF:000009">
    <property type="entry name" value="Presequence protease, mitochondrial"/>
    <property type="match status" value="1"/>
</dbReference>
<dbReference type="GO" id="GO:0046872">
    <property type="term" value="F:metal ion binding"/>
    <property type="evidence" value="ECO:0007669"/>
    <property type="project" value="UniProtKB-KW"/>
</dbReference>
<dbReference type="GO" id="GO:0016485">
    <property type="term" value="P:protein processing"/>
    <property type="evidence" value="ECO:0007669"/>
    <property type="project" value="TreeGrafter"/>
</dbReference>
<dbReference type="OMA" id="NYLYYIR"/>
<organism evidence="17">
    <name type="scientific">Cyberlindnera fabianii</name>
    <name type="common">Yeast</name>
    <name type="synonym">Hansenula fabianii</name>
    <dbReference type="NCBI Taxonomy" id="36022"/>
    <lineage>
        <taxon>Eukaryota</taxon>
        <taxon>Fungi</taxon>
        <taxon>Dikarya</taxon>
        <taxon>Ascomycota</taxon>
        <taxon>Saccharomycotina</taxon>
        <taxon>Saccharomycetes</taxon>
        <taxon>Phaffomycetales</taxon>
        <taxon>Phaffomycetaceae</taxon>
        <taxon>Cyberlindnera</taxon>
    </lineage>
</organism>
<dbReference type="GO" id="GO:0005759">
    <property type="term" value="C:mitochondrial matrix"/>
    <property type="evidence" value="ECO:0007669"/>
    <property type="project" value="UniProtKB-SubCell"/>
</dbReference>
<evidence type="ECO:0000256" key="15">
    <source>
        <dbReference type="ARBA" id="ARBA00045897"/>
    </source>
</evidence>
<evidence type="ECO:0000313" key="17">
    <source>
        <dbReference type="EMBL" id="CDR39421.1"/>
    </source>
</evidence>
<comment type="similarity">
    <text evidence="4">Belongs to the peptidase M16 family. PreP subfamily.</text>
</comment>
<comment type="subunit">
    <text evidence="5">Monomer and homodimer; homodimerization is induced by binding of the substrate.</text>
</comment>
<proteinExistence type="inferred from homology"/>
<keyword evidence="7 18" id="KW-0645">Protease</keyword>
<dbReference type="FunFam" id="3.30.830.10:FF:000013">
    <property type="entry name" value="Mitochondrial presequence protease"/>
    <property type="match status" value="1"/>
</dbReference>
<gene>
    <name evidence="18" type="ORF">BON22_4474</name>
    <name evidence="17" type="ORF">CYFA0S_03e03114g</name>
</gene>
<dbReference type="PANTHER" id="PTHR43016">
    <property type="entry name" value="PRESEQUENCE PROTEASE"/>
    <property type="match status" value="1"/>
</dbReference>
<keyword evidence="9" id="KW-0378">Hydrolase</keyword>
<dbReference type="GO" id="GO:0005758">
    <property type="term" value="C:mitochondrial intermembrane space"/>
    <property type="evidence" value="ECO:0007669"/>
    <property type="project" value="UniProtKB-SubCell"/>
</dbReference>
<sequence>MLRISPARLSAIRRASTYNQAKVLRKYPIGQTIHGFEIKRVLPVPELSLTAVDLVHTRTNSNHLHIDRDDSNNVFSIGFKTNPPDKTGVPHILEHTTLCGSYKYPVRDPFFKMLNRSLSNFMNAMTGHDYTFFPFATTNYKDFENLRSVYLDATLNPMLKKEDFYQEGWRLENENVEDKTSPLTFKGVVYNEMKGQVSNSSYLYWIKFQEAIYPSLNNSGGDPTKMTNLTYEDLLDFHANNYHPSNAKTFTYGSFSLKDTLEHLNEEYRTFGKRMTRNIVKEPIELTESKTVIEKGPIDPMAPPEKNLKASITWKCGEPSNVYETFCLKLLANLLTDGHSSPLYQALIESGLGDDFTVNSGMDSTTAANFFTIGLQGLSSLEELEKVLTETLQKYSETGFEDTKIHAIIQQLELGKKDQKSDFGMNLLYGLLPGWVNKVDTFDVLAWDDVISQFNEEYKKGNLFQNLIKKYFIDKPTFKFVMEPSETYEQDVKAEEEQRLKSIVDGLHEEDRDVIFERGQHLSEKQSEKEDLSVLPSLKVSDIPRDGASKPVSHQTVGDSPVQRRITDTNGLTYLRAARDITIPYELYPYLSLFSDALTNLGTETQSMAEIEDKIKLYTGGLSSSISVHSSPVDLSPRVSFNFSGVSLNQNSSHIYEIWENLLLNTNFNNKEKLATLIRTLSSNNIGSVAESGHSYARNLAGASISTTKAISESISGIEQLQFLNKLNTWIQDDATFQSNIIDKLNELKTHLINSNSLRFSLISDEASIHENEAHISKFISKLPSNPSATVVPPSCYPLRPSTKSYIKLPFQVGYASSAIKGVPYTHPDGAVLQVLSNLLTYKYLHREVREKGGAYGGGATYSGLDGLFSYYSYRDPNSMQSLETFDKAGEFGLNTEWSDRDLEEAKLTIFQSIDAPMSVKSEGNTLFKEGVTDEMRQKRREQILDVDAIDVKEAAEKYLVGKNKSVAVVGNAESQDIENWDIVDLGAQQ</sequence>
<dbReference type="MEROPS" id="M16.013"/>
<accession>A0A061AVN2</accession>
<dbReference type="GO" id="GO:0004222">
    <property type="term" value="F:metalloendopeptidase activity"/>
    <property type="evidence" value="ECO:0007669"/>
    <property type="project" value="TreeGrafter"/>
</dbReference>
<keyword evidence="11" id="KW-0809">Transit peptide</keyword>
<dbReference type="InterPro" id="IPR055130">
    <property type="entry name" value="PreP_C"/>
</dbReference>
<evidence type="ECO:0000256" key="7">
    <source>
        <dbReference type="ARBA" id="ARBA00022670"/>
    </source>
</evidence>